<dbReference type="Proteomes" id="UP000009138">
    <property type="component" value="Unassembled WGS sequence"/>
</dbReference>
<dbReference type="Gene3D" id="3.30.420.10">
    <property type="entry name" value="Ribonuclease H-like superfamily/Ribonuclease H"/>
    <property type="match status" value="1"/>
</dbReference>
<gene>
    <name evidence="10" type="ORF">RO3G_14802</name>
</gene>
<evidence type="ECO:0000313" key="11">
    <source>
        <dbReference type="Proteomes" id="UP000009138"/>
    </source>
</evidence>
<evidence type="ECO:0000256" key="5">
    <source>
        <dbReference type="ARBA" id="ARBA00023268"/>
    </source>
</evidence>
<dbReference type="Pfam" id="PF00665">
    <property type="entry name" value="rve"/>
    <property type="match status" value="1"/>
</dbReference>
<dbReference type="InterPro" id="IPR012337">
    <property type="entry name" value="RNaseH-like_sf"/>
</dbReference>
<dbReference type="Pfam" id="PF17921">
    <property type="entry name" value="Integrase_H2C2"/>
    <property type="match status" value="1"/>
</dbReference>
<dbReference type="eggNOG" id="KOG0017">
    <property type="taxonomic scope" value="Eukaryota"/>
</dbReference>
<dbReference type="PROSITE" id="PS50994">
    <property type="entry name" value="INTEGRASE"/>
    <property type="match status" value="1"/>
</dbReference>
<feature type="domain" description="Reverse transcriptase" evidence="8">
    <location>
        <begin position="630"/>
        <end position="813"/>
    </location>
</feature>
<keyword evidence="4" id="KW-0378">Hydrolase</keyword>
<dbReference type="Pfam" id="PF17919">
    <property type="entry name" value="RT_RNaseH_2"/>
    <property type="match status" value="1"/>
</dbReference>
<dbReference type="Gene3D" id="2.40.50.40">
    <property type="match status" value="1"/>
</dbReference>
<name>I1CNR1_RHIO9</name>
<evidence type="ECO:0000313" key="10">
    <source>
        <dbReference type="EMBL" id="EIE90091.1"/>
    </source>
</evidence>
<dbReference type="InterPro" id="IPR050951">
    <property type="entry name" value="Retrovirus_Pol_polyprotein"/>
</dbReference>
<evidence type="ECO:0000256" key="2">
    <source>
        <dbReference type="ARBA" id="ARBA00022695"/>
    </source>
</evidence>
<dbReference type="STRING" id="246409.I1CNR1"/>
<dbReference type="CDD" id="cd01647">
    <property type="entry name" value="RT_LTR"/>
    <property type="match status" value="1"/>
</dbReference>
<dbReference type="InterPro" id="IPR001584">
    <property type="entry name" value="Integrase_cat-core"/>
</dbReference>
<dbReference type="InterPro" id="IPR023780">
    <property type="entry name" value="Chromo_domain"/>
</dbReference>
<keyword evidence="1" id="KW-0808">Transferase</keyword>
<evidence type="ECO:0000256" key="1">
    <source>
        <dbReference type="ARBA" id="ARBA00022679"/>
    </source>
</evidence>
<dbReference type="PANTHER" id="PTHR37984">
    <property type="entry name" value="PROTEIN CBG26694"/>
    <property type="match status" value="1"/>
</dbReference>
<evidence type="ECO:0000259" key="7">
    <source>
        <dbReference type="PROSITE" id="PS50013"/>
    </source>
</evidence>
<keyword evidence="4" id="KW-0255">Endonuclease</keyword>
<keyword evidence="5" id="KW-0511">Multifunctional enzyme</keyword>
<dbReference type="Pfam" id="PF00078">
    <property type="entry name" value="RVT_1"/>
    <property type="match status" value="1"/>
</dbReference>
<proteinExistence type="predicted"/>
<protein>
    <recommendedName>
        <fullName evidence="12">Reverse transcriptase</fullName>
    </recommendedName>
</protein>
<dbReference type="InterPro" id="IPR000477">
    <property type="entry name" value="RT_dom"/>
</dbReference>
<dbReference type="GO" id="GO:0015074">
    <property type="term" value="P:DNA integration"/>
    <property type="evidence" value="ECO:0007669"/>
    <property type="project" value="InterPro"/>
</dbReference>
<feature type="region of interest" description="Disordered" evidence="6">
    <location>
        <begin position="332"/>
        <end position="359"/>
    </location>
</feature>
<dbReference type="SUPFAM" id="SSF56672">
    <property type="entry name" value="DNA/RNA polymerases"/>
    <property type="match status" value="1"/>
</dbReference>
<dbReference type="GO" id="GO:0005634">
    <property type="term" value="C:nucleus"/>
    <property type="evidence" value="ECO:0007669"/>
    <property type="project" value="UniProtKB-ARBA"/>
</dbReference>
<evidence type="ECO:0000256" key="4">
    <source>
        <dbReference type="ARBA" id="ARBA00022759"/>
    </source>
</evidence>
<dbReference type="InterPro" id="IPR041577">
    <property type="entry name" value="RT_RNaseH_2"/>
</dbReference>
<dbReference type="VEuPathDB" id="FungiDB:RO3G_14802"/>
<dbReference type="SUPFAM" id="SSF53098">
    <property type="entry name" value="Ribonuclease H-like"/>
    <property type="match status" value="1"/>
</dbReference>
<dbReference type="PROSITE" id="PS50013">
    <property type="entry name" value="CHROMO_2"/>
    <property type="match status" value="1"/>
</dbReference>
<evidence type="ECO:0000259" key="8">
    <source>
        <dbReference type="PROSITE" id="PS50878"/>
    </source>
</evidence>
<sequence length="1477" mass="167637">MSTAKETPMVDPVVTSTPKTEGSVVFDMTSPLSEPQGSMASKYASEPTPMDTDTATPAPKVLESTADIINRKFQIIENLKNHAKLHFMEYMVLNEDDSDPAAALTAHQKFKECEEKVNRAKEALKSFTAMFEEVKTPADGANNHFLRLVVPNDLPTLQLKGDALWKKKAECYDSAYDFCNTFETVLHAHGQALNSNWERLLPLCMNPEQVSWCREALLEKNLSWKQVRPMILDHFDTPYRKFLLMVEVGSMCQGAYESNREYSNRFQKMRREAGMEDSTLLAVTYFASLKASVKSVAQLAISSHFGSRLPSSINQIIDLVLASGEDSAFAAKTPHKRARPMNDDERTPRNAGNTSKAPFGTNKVLANKFKTPMANKGKYKPKPCTYCHKDWFQGHKCKEFLDAKNNNSNNKDNVVHINRMAVRTENNVSDEEDECEINSPLNRMALDSITILDTGANFSSINKKFCFQNNFLIIPPKNNNVIKLADSDSTTKRIGLTEVNIKCNGKSFNHTFEVMNLTNDHDMSIGTDFMSKLGIGLTGLPYKWDDIDDEMSELENCPAGSSNEHQQALNYIKPLIQLNQAIPKGSFCTIPESVVSIETPEGVTSYRRPYPVPLAYHKIVQDQIDEWLENGVIKRAPANTEWNSALTVVKKTNAKGEVTGYRVCHDPRHVNALLKSIDRMPLPKISELFEELKGATVYSTLDLKSAFNSLKMNEEHAHKLAFSWNSVQYIPVGTPFGLKHVSSVMQRTMSIALENMSFAKCFVDDIVVASTSIEEHKQHLKQVIDKLTKVNLKLNPDKCTFFQRKINLLGFRISPKGVSLDLRKVANVQEFPVPKTGKDIMRYCGLINYFRPHIPKASALLAPLDALRNEKSLIKLWNDKHQQCFDNLKKVLLENVILSYPDMNQPFYVATDASNVGIGVILYQKINGKIANAMLINWFDTLLQYDFKVVHLPGVDNILPDTLSRLYEIEDPVNELGGDKPHLLNRAAVKLPSEDKGEYMTPSDPEERKLLLLREHIKGHFDSDAIYHALKRKGIYWFNLKNEAVELVKSCIPCQQFNIIKKGYNPLRPITATLPGDSWGIDLAGPMKTSLNDNNYLLIMVDIATRYCVLKPLPDKQSMTIVKALIDVFSHYGFPRVIQSDNGGEFVNELMQLLAENAGYDHRLISSYHPRANGVSERWVQTAVNAIKKQIEGAKADWDLYVPSTQLYLNGKHNERTKTPPFTLMYGRNMNDFEDFSKEKNKATKEEINKQLLFNIKRMTEIVFPAIYERTKIITNNQKEKFDASHKLITIPENSYVMVKVNIKTNKLDPNYEGPYKVKRITQGGSYVLEDEMGELLSKNYPPSALKLISQDEVISTDKFYQVKAILAHKKLKGKYLYKCRWKGYDKSDDTWEPASNFTDPKFITEYWQRVGTVPEDIKYRYDLQNNKGKSNNVKLINTSHTGKRKTRADLNENSHSSTTSSNKLKGNINSKRSRRY</sequence>
<dbReference type="InterPro" id="IPR021109">
    <property type="entry name" value="Peptidase_aspartic_dom_sf"/>
</dbReference>
<dbReference type="PANTHER" id="PTHR37984:SF5">
    <property type="entry name" value="PROTEIN NYNRIN-LIKE"/>
    <property type="match status" value="1"/>
</dbReference>
<dbReference type="SMART" id="SM00298">
    <property type="entry name" value="CHROMO"/>
    <property type="match status" value="1"/>
</dbReference>
<reference evidence="10 11" key="1">
    <citation type="journal article" date="2009" name="PLoS Genet.">
        <title>Genomic analysis of the basal lineage fungus Rhizopus oryzae reveals a whole-genome duplication.</title>
        <authorList>
            <person name="Ma L.-J."/>
            <person name="Ibrahim A.S."/>
            <person name="Skory C."/>
            <person name="Grabherr M.G."/>
            <person name="Burger G."/>
            <person name="Butler M."/>
            <person name="Elias M."/>
            <person name="Idnurm A."/>
            <person name="Lang B.F."/>
            <person name="Sone T."/>
            <person name="Abe A."/>
            <person name="Calvo S.E."/>
            <person name="Corrochano L.M."/>
            <person name="Engels R."/>
            <person name="Fu J."/>
            <person name="Hansberg W."/>
            <person name="Kim J.-M."/>
            <person name="Kodira C.D."/>
            <person name="Koehrsen M.J."/>
            <person name="Liu B."/>
            <person name="Miranda-Saavedra D."/>
            <person name="O'Leary S."/>
            <person name="Ortiz-Castellanos L."/>
            <person name="Poulter R."/>
            <person name="Rodriguez-Romero J."/>
            <person name="Ruiz-Herrera J."/>
            <person name="Shen Y.-Q."/>
            <person name="Zeng Q."/>
            <person name="Galagan J."/>
            <person name="Birren B.W."/>
            <person name="Cuomo C.A."/>
            <person name="Wickes B.L."/>
        </authorList>
    </citation>
    <scope>NUCLEOTIDE SEQUENCE [LARGE SCALE GENOMIC DNA]</scope>
    <source>
        <strain evidence="11">RA 99-880 / ATCC MYA-4621 / FGSC 9543 / NRRL 43880</strain>
    </source>
</reference>
<keyword evidence="2" id="KW-0548">Nucleotidyltransferase</keyword>
<dbReference type="InterPro" id="IPR000953">
    <property type="entry name" value="Chromo/chromo_shadow_dom"/>
</dbReference>
<organism evidence="10 11">
    <name type="scientific">Rhizopus delemar (strain RA 99-880 / ATCC MYA-4621 / FGSC 9543 / NRRL 43880)</name>
    <name type="common">Mucormycosis agent</name>
    <name type="synonym">Rhizopus arrhizus var. delemar</name>
    <dbReference type="NCBI Taxonomy" id="246409"/>
    <lineage>
        <taxon>Eukaryota</taxon>
        <taxon>Fungi</taxon>
        <taxon>Fungi incertae sedis</taxon>
        <taxon>Mucoromycota</taxon>
        <taxon>Mucoromycotina</taxon>
        <taxon>Mucoromycetes</taxon>
        <taxon>Mucorales</taxon>
        <taxon>Mucorineae</taxon>
        <taxon>Rhizopodaceae</taxon>
        <taxon>Rhizopus</taxon>
    </lineage>
</organism>
<feature type="compositionally biased region" description="Polar residues" evidence="6">
    <location>
        <begin position="1431"/>
        <end position="1441"/>
    </location>
</feature>
<dbReference type="Gene3D" id="1.10.340.70">
    <property type="match status" value="1"/>
</dbReference>
<feature type="compositionally biased region" description="Low complexity" evidence="6">
    <location>
        <begin position="1454"/>
        <end position="1463"/>
    </location>
</feature>
<evidence type="ECO:0000256" key="6">
    <source>
        <dbReference type="SAM" id="MobiDB-lite"/>
    </source>
</evidence>
<dbReference type="SUPFAM" id="SSF50630">
    <property type="entry name" value="Acid proteases"/>
    <property type="match status" value="1"/>
</dbReference>
<dbReference type="Gene3D" id="3.30.70.270">
    <property type="match status" value="2"/>
</dbReference>
<evidence type="ECO:0000256" key="3">
    <source>
        <dbReference type="ARBA" id="ARBA00022722"/>
    </source>
</evidence>
<feature type="compositionally biased region" description="Low complexity" evidence="6">
    <location>
        <begin position="47"/>
        <end position="57"/>
    </location>
</feature>
<dbReference type="CDD" id="cd00303">
    <property type="entry name" value="retropepsin_like"/>
    <property type="match status" value="1"/>
</dbReference>
<dbReference type="OrthoDB" id="2260752at2759"/>
<dbReference type="Gene3D" id="3.10.10.10">
    <property type="entry name" value="HIV Type 1 Reverse Transcriptase, subunit A, domain 1"/>
    <property type="match status" value="1"/>
</dbReference>
<dbReference type="Gene3D" id="2.40.70.10">
    <property type="entry name" value="Acid Proteases"/>
    <property type="match status" value="1"/>
</dbReference>
<dbReference type="FunFam" id="3.30.70.270:FF:000020">
    <property type="entry name" value="Transposon Tf2-6 polyprotein-like Protein"/>
    <property type="match status" value="1"/>
</dbReference>
<dbReference type="GeneID" id="93621767"/>
<dbReference type="GO" id="GO:0003676">
    <property type="term" value="F:nucleic acid binding"/>
    <property type="evidence" value="ECO:0007669"/>
    <property type="project" value="InterPro"/>
</dbReference>
<dbReference type="InParanoid" id="I1CNR1"/>
<accession>I1CNR1</accession>
<feature type="domain" description="Integrase catalytic" evidence="9">
    <location>
        <begin position="1071"/>
        <end position="1229"/>
    </location>
</feature>
<feature type="region of interest" description="Disordered" evidence="6">
    <location>
        <begin position="1431"/>
        <end position="1477"/>
    </location>
</feature>
<keyword evidence="11" id="KW-1185">Reference proteome</keyword>
<dbReference type="InterPro" id="IPR041588">
    <property type="entry name" value="Integrase_H2C2"/>
</dbReference>
<dbReference type="Pfam" id="PF00385">
    <property type="entry name" value="Chromo"/>
    <property type="match status" value="1"/>
</dbReference>
<dbReference type="InterPro" id="IPR016197">
    <property type="entry name" value="Chromo-like_dom_sf"/>
</dbReference>
<feature type="region of interest" description="Disordered" evidence="6">
    <location>
        <begin position="1"/>
        <end position="57"/>
    </location>
</feature>
<evidence type="ECO:0000259" key="9">
    <source>
        <dbReference type="PROSITE" id="PS50994"/>
    </source>
</evidence>
<dbReference type="SUPFAM" id="SSF54160">
    <property type="entry name" value="Chromo domain-like"/>
    <property type="match status" value="1"/>
</dbReference>
<dbReference type="InterPro" id="IPR043128">
    <property type="entry name" value="Rev_trsase/Diguanyl_cyclase"/>
</dbReference>
<feature type="compositionally biased region" description="Polar residues" evidence="6">
    <location>
        <begin position="30"/>
        <end position="39"/>
    </location>
</feature>
<dbReference type="CDD" id="cd00024">
    <property type="entry name" value="CD_CSD"/>
    <property type="match status" value="1"/>
</dbReference>
<keyword evidence="3" id="KW-0540">Nuclease</keyword>
<dbReference type="EMBL" id="CH476746">
    <property type="protein sequence ID" value="EIE90091.1"/>
    <property type="molecule type" value="Genomic_DNA"/>
</dbReference>
<dbReference type="GO" id="GO:0016779">
    <property type="term" value="F:nucleotidyltransferase activity"/>
    <property type="evidence" value="ECO:0007669"/>
    <property type="project" value="UniProtKB-KW"/>
</dbReference>
<dbReference type="InterPro" id="IPR036397">
    <property type="entry name" value="RNaseH_sf"/>
</dbReference>
<dbReference type="PROSITE" id="PS50878">
    <property type="entry name" value="RT_POL"/>
    <property type="match status" value="1"/>
</dbReference>
<dbReference type="GO" id="GO:0004519">
    <property type="term" value="F:endonuclease activity"/>
    <property type="evidence" value="ECO:0007669"/>
    <property type="project" value="UniProtKB-KW"/>
</dbReference>
<evidence type="ECO:0008006" key="12">
    <source>
        <dbReference type="Google" id="ProtNLM"/>
    </source>
</evidence>
<dbReference type="InterPro" id="IPR043502">
    <property type="entry name" value="DNA/RNA_pol_sf"/>
</dbReference>
<dbReference type="RefSeq" id="XP_067525487.1">
    <property type="nucleotide sequence ID" value="XM_067669386.1"/>
</dbReference>
<feature type="domain" description="Chromo" evidence="7">
    <location>
        <begin position="1361"/>
        <end position="1419"/>
    </location>
</feature>